<dbReference type="OrthoDB" id="50735at2759"/>
<keyword evidence="1" id="KW-0472">Membrane</keyword>
<gene>
    <name evidence="2" type="ORF">SEMRO_887_G216250.1</name>
</gene>
<name>A0A9N8HM84_9STRA</name>
<keyword evidence="1" id="KW-1133">Transmembrane helix</keyword>
<accession>A0A9N8HM84</accession>
<reference evidence="2" key="1">
    <citation type="submission" date="2020-06" db="EMBL/GenBank/DDBJ databases">
        <authorList>
            <consortium name="Plant Systems Biology data submission"/>
        </authorList>
    </citation>
    <scope>NUCLEOTIDE SEQUENCE</scope>
    <source>
        <strain evidence="2">D6</strain>
    </source>
</reference>
<evidence type="ECO:0000313" key="2">
    <source>
        <dbReference type="EMBL" id="CAB9517857.1"/>
    </source>
</evidence>
<keyword evidence="1" id="KW-0812">Transmembrane</keyword>
<evidence type="ECO:0000256" key="1">
    <source>
        <dbReference type="SAM" id="Phobius"/>
    </source>
</evidence>
<keyword evidence="3" id="KW-1185">Reference proteome</keyword>
<comment type="caution">
    <text evidence="2">The sequence shown here is derived from an EMBL/GenBank/DDBJ whole genome shotgun (WGS) entry which is preliminary data.</text>
</comment>
<proteinExistence type="predicted"/>
<protein>
    <submittedName>
        <fullName evidence="2">Uncharacterized protein</fullName>
    </submittedName>
</protein>
<dbReference type="EMBL" id="CAICTM010000885">
    <property type="protein sequence ID" value="CAB9517857.1"/>
    <property type="molecule type" value="Genomic_DNA"/>
</dbReference>
<dbReference type="AlphaFoldDB" id="A0A9N8HM84"/>
<feature type="transmembrane region" description="Helical" evidence="1">
    <location>
        <begin position="43"/>
        <end position="63"/>
    </location>
</feature>
<dbReference type="Proteomes" id="UP001153069">
    <property type="component" value="Unassembled WGS sequence"/>
</dbReference>
<organism evidence="2 3">
    <name type="scientific">Seminavis robusta</name>
    <dbReference type="NCBI Taxonomy" id="568900"/>
    <lineage>
        <taxon>Eukaryota</taxon>
        <taxon>Sar</taxon>
        <taxon>Stramenopiles</taxon>
        <taxon>Ochrophyta</taxon>
        <taxon>Bacillariophyta</taxon>
        <taxon>Bacillariophyceae</taxon>
        <taxon>Bacillariophycidae</taxon>
        <taxon>Naviculales</taxon>
        <taxon>Naviculaceae</taxon>
        <taxon>Seminavis</taxon>
    </lineage>
</organism>
<sequence>MSTSSVGSPLMIEDSTSQPLLSLSEHDESMSVVKMDPLTAKRWTAVASIGVCVFLAFPIFGAVGTTNNHSEHHAESRLVSRTSPTLTTTLLPRKEIRLQDNDDAALDISVIGDPINVWRSPDSYHRCHQIDVPDIPTRAFAETNNNHQHNKIHMIQGSTEYHIMTGSSLLDVKRNCDIAFNKTANPDPSQFAANEFLDSPVAFPNNNGTVVAISHTEFPGNRYDQCPLPKAYPHCWTVTMGLMISHDFGRTWAHARPPPHHLVAAVPYQYNATQLASGWGDPSNILRSPLNDGYYYMAAWNRNTVGLQSAGVCMMRTKTLMDPSSWRGWNGHDYSVSFVSPYVSWRGWNGIDYAESFVSPYPSPKDDEFDPAHHICTVLDVDTSQLDPTQCNPFGLVWSPSLELFLLTWGCLNGYGPFYVTTSTDLIHWSAPQHLYDKSMLPLGVAKNVTSMHYPNLMDVAAPDQFGDANYNTIGATPHLFWVSFGHNVYADGRSAWATPLRMVKRQDDTQEETSSTT</sequence>
<evidence type="ECO:0000313" key="3">
    <source>
        <dbReference type="Proteomes" id="UP001153069"/>
    </source>
</evidence>